<protein>
    <submittedName>
        <fullName evidence="12">Low-density lipoprotein receptor domain class A domain-containing protein</fullName>
    </submittedName>
</protein>
<dbReference type="AlphaFoldDB" id="A0AAD4NDZ3"/>
<keyword evidence="7 12" id="KW-0675">Receptor</keyword>
<evidence type="ECO:0000256" key="2">
    <source>
        <dbReference type="ARBA" id="ARBA00022692"/>
    </source>
</evidence>
<dbReference type="PROSITE" id="PS50068">
    <property type="entry name" value="LDLRA_2"/>
    <property type="match status" value="4"/>
</dbReference>
<keyword evidence="2" id="KW-0812">Transmembrane</keyword>
<reference evidence="12" key="1">
    <citation type="submission" date="2022-01" db="EMBL/GenBank/DDBJ databases">
        <title>Genome Sequence Resource for Two Populations of Ditylenchus destructor, the Migratory Endoparasitic Phytonematode.</title>
        <authorList>
            <person name="Zhang H."/>
            <person name="Lin R."/>
            <person name="Xie B."/>
        </authorList>
    </citation>
    <scope>NUCLEOTIDE SEQUENCE</scope>
    <source>
        <strain evidence="12">BazhouSP</strain>
    </source>
</reference>
<evidence type="ECO:0000259" key="11">
    <source>
        <dbReference type="PROSITE" id="PS50940"/>
    </source>
</evidence>
<feature type="compositionally biased region" description="Polar residues" evidence="10">
    <location>
        <begin position="388"/>
        <end position="407"/>
    </location>
</feature>
<keyword evidence="4" id="KW-1133">Transmembrane helix</keyword>
<dbReference type="InterPro" id="IPR036055">
    <property type="entry name" value="LDL_receptor-like_sf"/>
</dbReference>
<dbReference type="InterPro" id="IPR002172">
    <property type="entry name" value="LDrepeatLR_classA_rpt"/>
</dbReference>
<evidence type="ECO:0000313" key="12">
    <source>
        <dbReference type="EMBL" id="KAI1723453.1"/>
    </source>
</evidence>
<dbReference type="GO" id="GO:0005041">
    <property type="term" value="F:low-density lipoprotein particle receptor activity"/>
    <property type="evidence" value="ECO:0007669"/>
    <property type="project" value="TreeGrafter"/>
</dbReference>
<feature type="disulfide bond" evidence="9">
    <location>
        <begin position="241"/>
        <end position="256"/>
    </location>
</feature>
<feature type="region of interest" description="Disordered" evidence="10">
    <location>
        <begin position="494"/>
        <end position="513"/>
    </location>
</feature>
<comment type="caution">
    <text evidence="9">Lacks conserved residue(s) required for the propagation of feature annotation.</text>
</comment>
<dbReference type="Gene3D" id="4.10.400.10">
    <property type="entry name" value="Low-density Lipoprotein Receptor"/>
    <property type="match status" value="4"/>
</dbReference>
<sequence length="886" mass="97098">MNSKKLNPKRPPQRSLHRCCIDTGPKIIRFGAAVFFVALCLIGQVQCTPKAIDLWGASRLEDHQPNYCNNTDLLLEAGLLRSPLGQFLGFPCSNEFFHCRWQSDGYRTYKKNCRTGLVYDTLGTQNCNYDYNVPGCALTSDTAKCKEKDFACPLSENCVTMGQRCDGKYDCVLEEDEQNCPMCKPSEFACIIVEQCIPLSQRCNGVPECQDGTDEHDCKGCGQGKFYCRKSGKCISAKDHCDGIAHCPHGEDELLCKKSQYRMFVCENRRHQIPRENLCDGIENCPDGSDEAYCQHALPITSPDTSRAVGSNIKNSIIPDQSVEYELVTENPMPPTTFHAPFPIVEFVATQSSPSTTQKGTTTTPIPCTNDMTTTVSPPEFSHVPCSGESSGVYTSNLPTNNSSAENGENEQEHSGAEQIQNIGGDTSMKSQSEQGPIMVEGDYQTIGEFAPAPPNVLGKVSLERENMKNISLVANQSLTSSPTIASATDNQQIQQETGNDITSQSESGQIVEKSTDEMYPITKTEDGSDHAGGVIAGNVDTMETTLSPNDLSTMPSSSVLSLTSSTPSTQELISRGVHIPLKKYPFVNPWKSPTSIDSTPPCPKAPEYEKTSSEMKADGNPIQSNPYPREANYERLCVDIKSEENAPIVSASTDSNVQAQDSAFSKNNNSTKDCEGVEKEQPLSPAATNVEEPCIEEVPASSSTTLPGVLQPDINVQTNENDNNLLQRLATKYGKCTRDVLRRIEEVLQADAVKQVLPGKLSSAQTSLSTDTATLSQLTSSTNTTTAPVLFHRLPSAKTIRIASPSRSRKWRPSVSNVRKLAIASDAPIQFASRKSAKKKTHESSTDNEHPRQRTNKKKKKKGNRRTHHQTKDGNRRGRHKPHET</sequence>
<feature type="compositionally biased region" description="Basic and acidic residues" evidence="10">
    <location>
        <begin position="673"/>
        <end position="682"/>
    </location>
</feature>
<feature type="region of interest" description="Disordered" evidence="10">
    <location>
        <begin position="830"/>
        <end position="886"/>
    </location>
</feature>
<dbReference type="EMBL" id="JAKKPZ010000003">
    <property type="protein sequence ID" value="KAI1723453.1"/>
    <property type="molecule type" value="Genomic_DNA"/>
</dbReference>
<dbReference type="GO" id="GO:0043235">
    <property type="term" value="C:receptor complex"/>
    <property type="evidence" value="ECO:0007669"/>
    <property type="project" value="TreeGrafter"/>
</dbReference>
<gene>
    <name evidence="12" type="ORF">DdX_03613</name>
</gene>
<feature type="disulfide bond" evidence="9">
    <location>
        <begin position="279"/>
        <end position="294"/>
    </location>
</feature>
<feature type="compositionally biased region" description="Basic residues" evidence="10">
    <location>
        <begin position="854"/>
        <end position="870"/>
    </location>
</feature>
<dbReference type="InterPro" id="IPR051221">
    <property type="entry name" value="LDLR-related"/>
</dbReference>
<feature type="compositionally biased region" description="Basic and acidic residues" evidence="10">
    <location>
        <begin position="843"/>
        <end position="853"/>
    </location>
</feature>
<feature type="compositionally biased region" description="Basic and acidic residues" evidence="10">
    <location>
        <begin position="607"/>
        <end position="618"/>
    </location>
</feature>
<comment type="caution">
    <text evidence="12">The sequence shown here is derived from an EMBL/GenBank/DDBJ whole genome shotgun (WGS) entry which is preliminary data.</text>
</comment>
<dbReference type="SMART" id="SM00494">
    <property type="entry name" value="ChtBD2"/>
    <property type="match status" value="1"/>
</dbReference>
<dbReference type="InterPro" id="IPR023415">
    <property type="entry name" value="LDLR_class-A_CS"/>
</dbReference>
<dbReference type="InterPro" id="IPR002557">
    <property type="entry name" value="Chitin-bd_dom"/>
</dbReference>
<dbReference type="PANTHER" id="PTHR22722">
    <property type="entry name" value="LOW-DENSITY LIPOPROTEIN RECEPTOR-RELATED PROTEIN 2-RELATED"/>
    <property type="match status" value="1"/>
</dbReference>
<evidence type="ECO:0000256" key="5">
    <source>
        <dbReference type="ARBA" id="ARBA00023136"/>
    </source>
</evidence>
<evidence type="ECO:0000256" key="4">
    <source>
        <dbReference type="ARBA" id="ARBA00022989"/>
    </source>
</evidence>
<feature type="region of interest" description="Disordered" evidence="10">
    <location>
        <begin position="352"/>
        <end position="371"/>
    </location>
</feature>
<evidence type="ECO:0000313" key="13">
    <source>
        <dbReference type="Proteomes" id="UP001201812"/>
    </source>
</evidence>
<dbReference type="Pfam" id="PF00057">
    <property type="entry name" value="Ldl_recept_a"/>
    <property type="match status" value="4"/>
</dbReference>
<dbReference type="GO" id="GO:0005576">
    <property type="term" value="C:extracellular region"/>
    <property type="evidence" value="ECO:0007669"/>
    <property type="project" value="InterPro"/>
</dbReference>
<keyword evidence="12" id="KW-0449">Lipoprotein</keyword>
<keyword evidence="6 9" id="KW-1015">Disulfide bond</keyword>
<comment type="subcellular location">
    <subcellularLocation>
        <location evidence="1">Membrane</location>
        <topology evidence="1">Single-pass membrane protein</topology>
    </subcellularLocation>
</comment>
<feature type="domain" description="Chitin-binding type-2" evidence="11">
    <location>
        <begin position="65"/>
        <end position="138"/>
    </location>
</feature>
<dbReference type="PANTHER" id="PTHR22722:SF5">
    <property type="entry name" value="LOW-DENSITY LIPOPROTEIN RECEPTOR-RELATED PROTEIN 1B"/>
    <property type="match status" value="1"/>
</dbReference>
<keyword evidence="3" id="KW-0677">Repeat</keyword>
<feature type="disulfide bond" evidence="9">
    <location>
        <begin position="203"/>
        <end position="218"/>
    </location>
</feature>
<proteinExistence type="predicted"/>
<evidence type="ECO:0000256" key="10">
    <source>
        <dbReference type="SAM" id="MobiDB-lite"/>
    </source>
</evidence>
<dbReference type="Proteomes" id="UP001201812">
    <property type="component" value="Unassembled WGS sequence"/>
</dbReference>
<evidence type="ECO:0000256" key="3">
    <source>
        <dbReference type="ARBA" id="ARBA00022737"/>
    </source>
</evidence>
<feature type="region of interest" description="Disordered" evidence="10">
    <location>
        <begin position="595"/>
        <end position="629"/>
    </location>
</feature>
<evidence type="ECO:0000256" key="8">
    <source>
        <dbReference type="ARBA" id="ARBA00023180"/>
    </source>
</evidence>
<dbReference type="PROSITE" id="PS01209">
    <property type="entry name" value="LDLRA_1"/>
    <property type="match status" value="1"/>
</dbReference>
<keyword evidence="13" id="KW-1185">Reference proteome</keyword>
<dbReference type="GO" id="GO:0005886">
    <property type="term" value="C:plasma membrane"/>
    <property type="evidence" value="ECO:0007669"/>
    <property type="project" value="TreeGrafter"/>
</dbReference>
<accession>A0AAD4NDZ3</accession>
<feature type="region of interest" description="Disordered" evidence="10">
    <location>
        <begin position="379"/>
        <end position="417"/>
    </location>
</feature>
<name>A0AAD4NDZ3_9BILA</name>
<evidence type="ECO:0000256" key="1">
    <source>
        <dbReference type="ARBA" id="ARBA00004167"/>
    </source>
</evidence>
<evidence type="ECO:0000256" key="6">
    <source>
        <dbReference type="ARBA" id="ARBA00023157"/>
    </source>
</evidence>
<feature type="disulfide bond" evidence="9">
    <location>
        <begin position="165"/>
        <end position="180"/>
    </location>
</feature>
<evidence type="ECO:0000256" key="7">
    <source>
        <dbReference type="ARBA" id="ARBA00023170"/>
    </source>
</evidence>
<feature type="compositionally biased region" description="Polar residues" evidence="10">
    <location>
        <begin position="494"/>
        <end position="509"/>
    </location>
</feature>
<dbReference type="GO" id="GO:0008061">
    <property type="term" value="F:chitin binding"/>
    <property type="evidence" value="ECO:0007669"/>
    <property type="project" value="InterPro"/>
</dbReference>
<feature type="region of interest" description="Disordered" evidence="10">
    <location>
        <begin position="664"/>
        <end position="686"/>
    </location>
</feature>
<dbReference type="CDD" id="cd00112">
    <property type="entry name" value="LDLa"/>
    <property type="match status" value="4"/>
</dbReference>
<evidence type="ECO:0000256" key="9">
    <source>
        <dbReference type="PROSITE-ProRule" id="PRU00124"/>
    </source>
</evidence>
<keyword evidence="5" id="KW-0472">Membrane</keyword>
<dbReference type="SMART" id="SM00192">
    <property type="entry name" value="LDLa"/>
    <property type="match status" value="4"/>
</dbReference>
<dbReference type="PRINTS" id="PR00261">
    <property type="entry name" value="LDLRECEPTOR"/>
</dbReference>
<dbReference type="PROSITE" id="PS50940">
    <property type="entry name" value="CHIT_BIND_II"/>
    <property type="match status" value="1"/>
</dbReference>
<dbReference type="SUPFAM" id="SSF57424">
    <property type="entry name" value="LDL receptor-like module"/>
    <property type="match status" value="4"/>
</dbReference>
<keyword evidence="8" id="KW-0325">Glycoprotein</keyword>
<organism evidence="12 13">
    <name type="scientific">Ditylenchus destructor</name>
    <dbReference type="NCBI Taxonomy" id="166010"/>
    <lineage>
        <taxon>Eukaryota</taxon>
        <taxon>Metazoa</taxon>
        <taxon>Ecdysozoa</taxon>
        <taxon>Nematoda</taxon>
        <taxon>Chromadorea</taxon>
        <taxon>Rhabditida</taxon>
        <taxon>Tylenchina</taxon>
        <taxon>Tylenchomorpha</taxon>
        <taxon>Sphaerularioidea</taxon>
        <taxon>Anguinidae</taxon>
        <taxon>Anguininae</taxon>
        <taxon>Ditylenchus</taxon>
    </lineage>
</organism>